<accession>A0A160DEH7</accession>
<proteinExistence type="predicted"/>
<protein>
    <submittedName>
        <fullName evidence="2">Uncharacterized protein</fullName>
    </submittedName>
</protein>
<keyword evidence="3" id="KW-1185">Reference proteome</keyword>
<evidence type="ECO:0000256" key="1">
    <source>
        <dbReference type="SAM" id="MobiDB-lite"/>
    </source>
</evidence>
<evidence type="ECO:0000313" key="3">
    <source>
        <dbReference type="Proteomes" id="UP000201458"/>
    </source>
</evidence>
<sequence length="110" mass="12203">MTSHNHTSPRVSTSKPLPQQKPPAAIRGFLSIRTLTSNRGPMIAPEILANNTHEEILEALRVDMHELVDRARTAVQVGDANQYDILHGLINENLDMIDIIAEDTDLTGIR</sequence>
<name>A0A160DEH7_9CAUD</name>
<dbReference type="Proteomes" id="UP000201458">
    <property type="component" value="Segment"/>
</dbReference>
<organism evidence="2 3">
    <name type="scientific">Gordonia phage Smoothie</name>
    <dbReference type="NCBI Taxonomy" id="1838078"/>
    <lineage>
        <taxon>Viruses</taxon>
        <taxon>Duplodnaviria</taxon>
        <taxon>Heunggongvirae</taxon>
        <taxon>Uroviricota</taxon>
        <taxon>Caudoviricetes</taxon>
        <taxon>Smoothievirus</taxon>
        <taxon>Smoothievirus smoothie</taxon>
    </lineage>
</organism>
<feature type="region of interest" description="Disordered" evidence="1">
    <location>
        <begin position="1"/>
        <end position="23"/>
    </location>
</feature>
<evidence type="ECO:0000313" key="2">
    <source>
        <dbReference type="EMBL" id="ANA86306.1"/>
    </source>
</evidence>
<gene>
    <name evidence="2" type="primary">151</name>
    <name evidence="2" type="ORF">PBI_SMOOTHIE_151</name>
</gene>
<dbReference type="EMBL" id="KU998244">
    <property type="protein sequence ID" value="ANA86306.1"/>
    <property type="molecule type" value="Genomic_DNA"/>
</dbReference>
<reference evidence="2 3" key="1">
    <citation type="submission" date="2016-03" db="EMBL/GenBank/DDBJ databases">
        <authorList>
            <person name="Montgomery M.T."/>
            <person name="Guerrero C.A."/>
            <person name="Mavrich T.N."/>
            <person name="Pope W.H."/>
            <person name="Garlena R.A."/>
            <person name="Russell D.A."/>
            <person name="Jacobs-Sera D."/>
            <person name="Hendrix R.W."/>
            <person name="Hatfull G.F."/>
        </authorList>
    </citation>
    <scope>NUCLEOTIDE SEQUENCE [LARGE SCALE GENOMIC DNA]</scope>
</reference>
<dbReference type="RefSeq" id="YP_009269264.1">
    <property type="nucleotide sequence ID" value="NC_030696.1"/>
</dbReference>
<dbReference type="GeneID" id="28378609"/>
<dbReference type="KEGG" id="vg:28378609"/>
<feature type="compositionally biased region" description="Polar residues" evidence="1">
    <location>
        <begin position="1"/>
        <end position="17"/>
    </location>
</feature>